<accession>A0A381V7F1</accession>
<dbReference type="AlphaFoldDB" id="A0A381V7F1"/>
<protein>
    <submittedName>
        <fullName evidence="1">Uncharacterized protein</fullName>
    </submittedName>
</protein>
<gene>
    <name evidence="1" type="ORF">METZ01_LOCUS89160</name>
</gene>
<dbReference type="EMBL" id="UINC01008058">
    <property type="protein sequence ID" value="SVA36306.1"/>
    <property type="molecule type" value="Genomic_DNA"/>
</dbReference>
<sequence>VRIRDRWPAREHSVSIEENAGALAYVCWQVALDGTKQLHTQKFDYRDDAQRVAVISEYLVFLIHICDRVSATRLQPGDRERFVIKLAQLCAGHLHRNAEQVLGPGDYTETFIDTFNARSKDFSQCKYEQGGPGYSLLRTFGAQIQQLMGYDQTNRWVMDQITEIDARNAVDQVQKSIRNILGSSAAVDSPSETT</sequence>
<feature type="non-terminal residue" evidence="1">
    <location>
        <position position="1"/>
    </location>
</feature>
<evidence type="ECO:0000313" key="1">
    <source>
        <dbReference type="EMBL" id="SVA36306.1"/>
    </source>
</evidence>
<reference evidence="1" key="1">
    <citation type="submission" date="2018-05" db="EMBL/GenBank/DDBJ databases">
        <authorList>
            <person name="Lanie J.A."/>
            <person name="Ng W.-L."/>
            <person name="Kazmierczak K.M."/>
            <person name="Andrzejewski T.M."/>
            <person name="Davidsen T.M."/>
            <person name="Wayne K.J."/>
            <person name="Tettelin H."/>
            <person name="Glass J.I."/>
            <person name="Rusch D."/>
            <person name="Podicherti R."/>
            <person name="Tsui H.-C.T."/>
            <person name="Winkler M.E."/>
        </authorList>
    </citation>
    <scope>NUCLEOTIDE SEQUENCE</scope>
</reference>
<name>A0A381V7F1_9ZZZZ</name>
<proteinExistence type="predicted"/>
<organism evidence="1">
    <name type="scientific">marine metagenome</name>
    <dbReference type="NCBI Taxonomy" id="408172"/>
    <lineage>
        <taxon>unclassified sequences</taxon>
        <taxon>metagenomes</taxon>
        <taxon>ecological metagenomes</taxon>
    </lineage>
</organism>